<protein>
    <recommendedName>
        <fullName evidence="1">YjeF N-terminal domain-containing protein</fullName>
    </recommendedName>
</protein>
<dbReference type="InterPro" id="IPR004443">
    <property type="entry name" value="YjeF_N_dom"/>
</dbReference>
<dbReference type="EMBL" id="LAZR01043165">
    <property type="protein sequence ID" value="KKL07741.1"/>
    <property type="molecule type" value="Genomic_DNA"/>
</dbReference>
<dbReference type="PROSITE" id="PS51385">
    <property type="entry name" value="YJEF_N"/>
    <property type="match status" value="1"/>
</dbReference>
<reference evidence="2" key="1">
    <citation type="journal article" date="2015" name="Nature">
        <title>Complex archaea that bridge the gap between prokaryotes and eukaryotes.</title>
        <authorList>
            <person name="Spang A."/>
            <person name="Saw J.H."/>
            <person name="Jorgensen S.L."/>
            <person name="Zaremba-Niedzwiedzka K."/>
            <person name="Martijn J."/>
            <person name="Lind A.E."/>
            <person name="van Eijk R."/>
            <person name="Schleper C."/>
            <person name="Guy L."/>
            <person name="Ettema T.J."/>
        </authorList>
    </citation>
    <scope>NUCLEOTIDE SEQUENCE</scope>
</reference>
<accession>A0A0F9CQ10</accession>
<comment type="caution">
    <text evidence="2">The sequence shown here is derived from an EMBL/GenBank/DDBJ whole genome shotgun (WGS) entry which is preliminary data.</text>
</comment>
<proteinExistence type="predicted"/>
<gene>
    <name evidence="2" type="ORF">LCGC14_2583000</name>
</gene>
<feature type="non-terminal residue" evidence="2">
    <location>
        <position position="40"/>
    </location>
</feature>
<sequence length="40" mass="4333">MIEVEHRVMLTAQAMRTHEAHAIDTGQASAALLMERAGQG</sequence>
<evidence type="ECO:0000259" key="1">
    <source>
        <dbReference type="PROSITE" id="PS51385"/>
    </source>
</evidence>
<feature type="domain" description="YjeF N-terminal" evidence="1">
    <location>
        <begin position="15"/>
        <end position="40"/>
    </location>
</feature>
<name>A0A0F9CQ10_9ZZZZ</name>
<evidence type="ECO:0000313" key="2">
    <source>
        <dbReference type="EMBL" id="KKL07741.1"/>
    </source>
</evidence>
<dbReference type="AlphaFoldDB" id="A0A0F9CQ10"/>
<organism evidence="2">
    <name type="scientific">marine sediment metagenome</name>
    <dbReference type="NCBI Taxonomy" id="412755"/>
    <lineage>
        <taxon>unclassified sequences</taxon>
        <taxon>metagenomes</taxon>
        <taxon>ecological metagenomes</taxon>
    </lineage>
</organism>